<proteinExistence type="predicted"/>
<dbReference type="EMBL" id="JARIHO010000032">
    <property type="protein sequence ID" value="KAJ7334634.1"/>
    <property type="molecule type" value="Genomic_DNA"/>
</dbReference>
<sequence>MEENMSRSAIILAFSTLQFRLDQSSKHIKRCFNSIKLVYGQEGLDSISTIDSTLSSVRSASGKEGGQVELGKLLVRPDYARRAYSVHVRDTLVNDTTDGLRTEFYKVKVLTNAPLLNVPVQVLPDSTAQYSSVSNPLPHADSGANSHFRREVPPHIDHSRGVPASLSSVGRGSVSVLPGAGPIPMQWGTSKAATAAAAASGLPPVAEENLNQYIPDAAFGDYFLGAI</sequence>
<keyword evidence="2" id="KW-1185">Reference proteome</keyword>
<dbReference type="Proteomes" id="UP001218218">
    <property type="component" value="Unassembled WGS sequence"/>
</dbReference>
<organism evidence="1 2">
    <name type="scientific">Mycena albidolilacea</name>
    <dbReference type="NCBI Taxonomy" id="1033008"/>
    <lineage>
        <taxon>Eukaryota</taxon>
        <taxon>Fungi</taxon>
        <taxon>Dikarya</taxon>
        <taxon>Basidiomycota</taxon>
        <taxon>Agaricomycotina</taxon>
        <taxon>Agaricomycetes</taxon>
        <taxon>Agaricomycetidae</taxon>
        <taxon>Agaricales</taxon>
        <taxon>Marasmiineae</taxon>
        <taxon>Mycenaceae</taxon>
        <taxon>Mycena</taxon>
    </lineage>
</organism>
<gene>
    <name evidence="1" type="ORF">DFH08DRAFT_965381</name>
</gene>
<comment type="caution">
    <text evidence="1">The sequence shown here is derived from an EMBL/GenBank/DDBJ whole genome shotgun (WGS) entry which is preliminary data.</text>
</comment>
<evidence type="ECO:0000313" key="1">
    <source>
        <dbReference type="EMBL" id="KAJ7334634.1"/>
    </source>
</evidence>
<accession>A0AAD6ZR27</accession>
<evidence type="ECO:0000313" key="2">
    <source>
        <dbReference type="Proteomes" id="UP001218218"/>
    </source>
</evidence>
<protein>
    <submittedName>
        <fullName evidence="1">Uncharacterized protein</fullName>
    </submittedName>
</protein>
<reference evidence="1" key="1">
    <citation type="submission" date="2023-03" db="EMBL/GenBank/DDBJ databases">
        <title>Massive genome expansion in bonnet fungi (Mycena s.s.) driven by repeated elements and novel gene families across ecological guilds.</title>
        <authorList>
            <consortium name="Lawrence Berkeley National Laboratory"/>
            <person name="Harder C.B."/>
            <person name="Miyauchi S."/>
            <person name="Viragh M."/>
            <person name="Kuo A."/>
            <person name="Thoen E."/>
            <person name="Andreopoulos B."/>
            <person name="Lu D."/>
            <person name="Skrede I."/>
            <person name="Drula E."/>
            <person name="Henrissat B."/>
            <person name="Morin E."/>
            <person name="Kohler A."/>
            <person name="Barry K."/>
            <person name="LaButti K."/>
            <person name="Morin E."/>
            <person name="Salamov A."/>
            <person name="Lipzen A."/>
            <person name="Mereny Z."/>
            <person name="Hegedus B."/>
            <person name="Baldrian P."/>
            <person name="Stursova M."/>
            <person name="Weitz H."/>
            <person name="Taylor A."/>
            <person name="Grigoriev I.V."/>
            <person name="Nagy L.G."/>
            <person name="Martin F."/>
            <person name="Kauserud H."/>
        </authorList>
    </citation>
    <scope>NUCLEOTIDE SEQUENCE</scope>
    <source>
        <strain evidence="1">CBHHK002</strain>
    </source>
</reference>
<dbReference type="AlphaFoldDB" id="A0AAD6ZR27"/>
<name>A0AAD6ZR27_9AGAR</name>